<dbReference type="Gene3D" id="2.130.10.10">
    <property type="entry name" value="YVTN repeat-like/Quinoprotein amine dehydrogenase"/>
    <property type="match status" value="1"/>
</dbReference>
<accession>A0A0C9WX89</accession>
<evidence type="ECO:0000256" key="5">
    <source>
        <dbReference type="SAM" id="MobiDB-lite"/>
    </source>
</evidence>
<keyword evidence="2 4" id="KW-0853">WD repeat</keyword>
<comment type="similarity">
    <text evidence="1">Belongs to the WD repeat rae1 family.</text>
</comment>
<dbReference type="Pfam" id="PF00400">
    <property type="entry name" value="WD40"/>
    <property type="match status" value="1"/>
</dbReference>
<protein>
    <recommendedName>
        <fullName evidence="6">Anaphase-promoting complex subunit 4-like WD40 domain-containing protein</fullName>
    </recommendedName>
</protein>
<evidence type="ECO:0000313" key="8">
    <source>
        <dbReference type="Proteomes" id="UP000054477"/>
    </source>
</evidence>
<evidence type="ECO:0000256" key="2">
    <source>
        <dbReference type="ARBA" id="ARBA00022574"/>
    </source>
</evidence>
<dbReference type="InterPro" id="IPR020472">
    <property type="entry name" value="WD40_PAC1"/>
</dbReference>
<dbReference type="SMART" id="SM00320">
    <property type="entry name" value="WD40"/>
    <property type="match status" value="5"/>
</dbReference>
<evidence type="ECO:0000313" key="7">
    <source>
        <dbReference type="EMBL" id="KIJ97330.1"/>
    </source>
</evidence>
<dbReference type="FunFam" id="2.130.10.10:FF:000190">
    <property type="entry name" value="Nuclear pore complex subunit"/>
    <property type="match status" value="1"/>
</dbReference>
<name>A0A0C9WX89_9AGAR</name>
<feature type="compositionally biased region" description="Polar residues" evidence="5">
    <location>
        <begin position="1"/>
        <end position="19"/>
    </location>
</feature>
<evidence type="ECO:0000256" key="4">
    <source>
        <dbReference type="PROSITE-ProRule" id="PRU00221"/>
    </source>
</evidence>
<dbReference type="PROSITE" id="PS50294">
    <property type="entry name" value="WD_REPEATS_REGION"/>
    <property type="match status" value="1"/>
</dbReference>
<organism evidence="7 8">
    <name type="scientific">Laccaria amethystina LaAM-08-1</name>
    <dbReference type="NCBI Taxonomy" id="1095629"/>
    <lineage>
        <taxon>Eukaryota</taxon>
        <taxon>Fungi</taxon>
        <taxon>Dikarya</taxon>
        <taxon>Basidiomycota</taxon>
        <taxon>Agaricomycotina</taxon>
        <taxon>Agaricomycetes</taxon>
        <taxon>Agaricomycetidae</taxon>
        <taxon>Agaricales</taxon>
        <taxon>Agaricineae</taxon>
        <taxon>Hydnangiaceae</taxon>
        <taxon>Laccaria</taxon>
    </lineage>
</organism>
<dbReference type="InterPro" id="IPR015943">
    <property type="entry name" value="WD40/YVTN_repeat-like_dom_sf"/>
</dbReference>
<dbReference type="HOGENOM" id="CLU_038526_1_0_1"/>
<dbReference type="AlphaFoldDB" id="A0A0C9WX89"/>
<evidence type="ECO:0000256" key="1">
    <source>
        <dbReference type="ARBA" id="ARBA00007830"/>
    </source>
</evidence>
<keyword evidence="3" id="KW-0677">Repeat</keyword>
<dbReference type="Proteomes" id="UP000054477">
    <property type="component" value="Unassembled WGS sequence"/>
</dbReference>
<dbReference type="PRINTS" id="PR00320">
    <property type="entry name" value="GPROTEINBRPT"/>
</dbReference>
<dbReference type="STRING" id="1095629.A0A0C9WX89"/>
<feature type="repeat" description="WD" evidence="4">
    <location>
        <begin position="115"/>
        <end position="158"/>
    </location>
</feature>
<dbReference type="InterPro" id="IPR036322">
    <property type="entry name" value="WD40_repeat_dom_sf"/>
</dbReference>
<feature type="repeat" description="WD" evidence="4">
    <location>
        <begin position="266"/>
        <end position="300"/>
    </location>
</feature>
<dbReference type="OrthoDB" id="256303at2759"/>
<feature type="region of interest" description="Disordered" evidence="5">
    <location>
        <begin position="1"/>
        <end position="28"/>
    </location>
</feature>
<feature type="repeat" description="WD" evidence="4">
    <location>
        <begin position="77"/>
        <end position="115"/>
    </location>
</feature>
<feature type="domain" description="Anaphase-promoting complex subunit 4-like WD40" evidence="6">
    <location>
        <begin position="38"/>
        <end position="128"/>
    </location>
</feature>
<dbReference type="Pfam" id="PF12894">
    <property type="entry name" value="ANAPC4_WD40"/>
    <property type="match status" value="1"/>
</dbReference>
<dbReference type="EMBL" id="KN838696">
    <property type="protein sequence ID" value="KIJ97330.1"/>
    <property type="molecule type" value="Genomic_DNA"/>
</dbReference>
<reference evidence="7 8" key="1">
    <citation type="submission" date="2014-04" db="EMBL/GenBank/DDBJ databases">
        <authorList>
            <consortium name="DOE Joint Genome Institute"/>
            <person name="Kuo A."/>
            <person name="Kohler A."/>
            <person name="Nagy L.G."/>
            <person name="Floudas D."/>
            <person name="Copeland A."/>
            <person name="Barry K.W."/>
            <person name="Cichocki N."/>
            <person name="Veneault-Fourrey C."/>
            <person name="LaButti K."/>
            <person name="Lindquist E.A."/>
            <person name="Lipzen A."/>
            <person name="Lundell T."/>
            <person name="Morin E."/>
            <person name="Murat C."/>
            <person name="Sun H."/>
            <person name="Tunlid A."/>
            <person name="Henrissat B."/>
            <person name="Grigoriev I.V."/>
            <person name="Hibbett D.S."/>
            <person name="Martin F."/>
            <person name="Nordberg H.P."/>
            <person name="Cantor M.N."/>
            <person name="Hua S.X."/>
        </authorList>
    </citation>
    <scope>NUCLEOTIDE SEQUENCE [LARGE SCALE GENOMIC DNA]</scope>
    <source>
        <strain evidence="7 8">LaAM-08-1</strain>
    </source>
</reference>
<dbReference type="PANTHER" id="PTHR10971">
    <property type="entry name" value="MRNA EXPORT FACTOR AND BUB3"/>
    <property type="match status" value="1"/>
</dbReference>
<dbReference type="InterPro" id="IPR024977">
    <property type="entry name" value="Apc4-like_WD40_dom"/>
</dbReference>
<evidence type="ECO:0000259" key="6">
    <source>
        <dbReference type="Pfam" id="PF12894"/>
    </source>
</evidence>
<dbReference type="InterPro" id="IPR001680">
    <property type="entry name" value="WD40_rpt"/>
</dbReference>
<dbReference type="PROSITE" id="PS50082">
    <property type="entry name" value="WD_REPEATS_2"/>
    <property type="match status" value="3"/>
</dbReference>
<proteinExistence type="inferred from homology"/>
<dbReference type="SUPFAM" id="SSF50978">
    <property type="entry name" value="WD40 repeat-like"/>
    <property type="match status" value="1"/>
</dbReference>
<reference evidence="8" key="2">
    <citation type="submission" date="2015-01" db="EMBL/GenBank/DDBJ databases">
        <title>Evolutionary Origins and Diversification of the Mycorrhizal Mutualists.</title>
        <authorList>
            <consortium name="DOE Joint Genome Institute"/>
            <consortium name="Mycorrhizal Genomics Consortium"/>
            <person name="Kohler A."/>
            <person name="Kuo A."/>
            <person name="Nagy L.G."/>
            <person name="Floudas D."/>
            <person name="Copeland A."/>
            <person name="Barry K.W."/>
            <person name="Cichocki N."/>
            <person name="Veneault-Fourrey C."/>
            <person name="LaButti K."/>
            <person name="Lindquist E.A."/>
            <person name="Lipzen A."/>
            <person name="Lundell T."/>
            <person name="Morin E."/>
            <person name="Murat C."/>
            <person name="Riley R."/>
            <person name="Ohm R."/>
            <person name="Sun H."/>
            <person name="Tunlid A."/>
            <person name="Henrissat B."/>
            <person name="Grigoriev I.V."/>
            <person name="Hibbett D.S."/>
            <person name="Martin F."/>
        </authorList>
    </citation>
    <scope>NUCLEOTIDE SEQUENCE [LARGE SCALE GENOMIC DNA]</scope>
    <source>
        <strain evidence="8">LaAM-08-1</strain>
    </source>
</reference>
<sequence length="359" mass="39751">MAFHTITNASQTPTATGNLSKKDDVRVPDLPTDSISKVSFSSQVDYMAVASWDNSVRIYEVAGVESFQTQVKGGYYHQGPVLDVCWSKDGTKLFSGGVDNASRMYDVTTGQTTQVAQHDAPIKSVGWVDAPQAGILVTGSWDKTIKYWDLRTPNPVVTIQLPERCYTFDVEYPLMVVGTAGRHVQIFDLMNPGTPYKTMTSPLRWETRAISCIKASERKGFAIGSLEGRVAIHHVEEKDSAHNFSFKCHRRDLVPNSKDQSLIYAINDISYHPVHGTVSTCGSDGTVHFWDTDARTRLKSFDMVGNSISASAFNRDGTIFAYAVSYDWSKGHVGAAPGSKNNLVLHRCKDEEVKKRLKK</sequence>
<gene>
    <name evidence="7" type="ORF">K443DRAFT_632214</name>
</gene>
<evidence type="ECO:0000256" key="3">
    <source>
        <dbReference type="ARBA" id="ARBA00022737"/>
    </source>
</evidence>
<keyword evidence="8" id="KW-1185">Reference proteome</keyword>